<name>A0ABY6HWA7_9ARCH</name>
<protein>
    <submittedName>
        <fullName evidence="1">Uncharacterized protein</fullName>
    </submittedName>
</protein>
<dbReference type="Proteomes" id="UP001208689">
    <property type="component" value="Chromosome"/>
</dbReference>
<accession>A0ABY6HWA7</accession>
<sequence>MSEILVQKGGNRLACPKCGNYKKNMIRETEDREHQIYDYPPIFAKKYTCGQCGTIWRWEKDE</sequence>
<gene>
    <name evidence="1" type="ORF">NEF87_004098</name>
</gene>
<proteinExistence type="predicted"/>
<organism evidence="1 2">
    <name type="scientific">Candidatus Lokiarchaeum ossiferum</name>
    <dbReference type="NCBI Taxonomy" id="2951803"/>
    <lineage>
        <taxon>Archaea</taxon>
        <taxon>Promethearchaeati</taxon>
        <taxon>Promethearchaeota</taxon>
        <taxon>Promethearchaeia</taxon>
        <taxon>Promethearchaeales</taxon>
        <taxon>Promethearchaeaceae</taxon>
        <taxon>Candidatus Lokiarchaeum</taxon>
    </lineage>
</organism>
<reference evidence="1" key="1">
    <citation type="submission" date="2022-09" db="EMBL/GenBank/DDBJ databases">
        <title>Actin cytoskeleton and complex cell architecture in an #Asgard archaeon.</title>
        <authorList>
            <person name="Ponce Toledo R.I."/>
            <person name="Schleper C."/>
            <person name="Rodrigues Oliveira T."/>
            <person name="Wollweber F."/>
            <person name="Xu J."/>
            <person name="Rittmann S."/>
            <person name="Klingl A."/>
            <person name="Pilhofer M."/>
        </authorList>
    </citation>
    <scope>NUCLEOTIDE SEQUENCE</scope>
    <source>
        <strain evidence="1">B-35</strain>
    </source>
</reference>
<evidence type="ECO:0000313" key="2">
    <source>
        <dbReference type="Proteomes" id="UP001208689"/>
    </source>
</evidence>
<evidence type="ECO:0000313" key="1">
    <source>
        <dbReference type="EMBL" id="UYP47813.1"/>
    </source>
</evidence>
<keyword evidence="2" id="KW-1185">Reference proteome</keyword>
<dbReference type="EMBL" id="CP104013">
    <property type="protein sequence ID" value="UYP47813.1"/>
    <property type="molecule type" value="Genomic_DNA"/>
</dbReference>